<dbReference type="EMBL" id="ML119147">
    <property type="protein sequence ID" value="RPB09915.1"/>
    <property type="molecule type" value="Genomic_DNA"/>
</dbReference>
<proteinExistence type="predicted"/>
<gene>
    <name evidence="5" type="ORF">P167DRAFT_576785</name>
</gene>
<dbReference type="InterPro" id="IPR050745">
    <property type="entry name" value="Multifunctional_regulatory"/>
</dbReference>
<dbReference type="OrthoDB" id="341259at2759"/>
<feature type="compositionally biased region" description="Acidic residues" evidence="4">
    <location>
        <begin position="261"/>
        <end position="279"/>
    </location>
</feature>
<feature type="repeat" description="ANK" evidence="3">
    <location>
        <begin position="123"/>
        <end position="155"/>
    </location>
</feature>
<keyword evidence="2 3" id="KW-0040">ANK repeat</keyword>
<dbReference type="STRING" id="1392247.A0A3N4KVV6"/>
<accession>A0A3N4KVV6</accession>
<evidence type="ECO:0000256" key="4">
    <source>
        <dbReference type="SAM" id="MobiDB-lite"/>
    </source>
</evidence>
<evidence type="ECO:0000313" key="5">
    <source>
        <dbReference type="EMBL" id="RPB09915.1"/>
    </source>
</evidence>
<dbReference type="PANTHER" id="PTHR24189:SF50">
    <property type="entry name" value="ANKYRIN REPEAT AND SOCS BOX PROTEIN 2"/>
    <property type="match status" value="1"/>
</dbReference>
<protein>
    <submittedName>
        <fullName evidence="5">Ankyrin</fullName>
    </submittedName>
</protein>
<feature type="region of interest" description="Disordered" evidence="4">
    <location>
        <begin position="257"/>
        <end position="289"/>
    </location>
</feature>
<dbReference type="Gene3D" id="1.25.40.20">
    <property type="entry name" value="Ankyrin repeat-containing domain"/>
    <property type="match status" value="2"/>
</dbReference>
<dbReference type="InParanoid" id="A0A3N4KVV6"/>
<evidence type="ECO:0000256" key="1">
    <source>
        <dbReference type="ARBA" id="ARBA00022737"/>
    </source>
</evidence>
<keyword evidence="1" id="KW-0677">Repeat</keyword>
<keyword evidence="6" id="KW-1185">Reference proteome</keyword>
<name>A0A3N4KVV6_9PEZI</name>
<dbReference type="PROSITE" id="PS50297">
    <property type="entry name" value="ANK_REP_REGION"/>
    <property type="match status" value="1"/>
</dbReference>
<dbReference type="Pfam" id="PF12796">
    <property type="entry name" value="Ank_2"/>
    <property type="match status" value="1"/>
</dbReference>
<dbReference type="PROSITE" id="PS50088">
    <property type="entry name" value="ANK_REPEAT"/>
    <property type="match status" value="3"/>
</dbReference>
<evidence type="ECO:0000256" key="3">
    <source>
        <dbReference type="PROSITE-ProRule" id="PRU00023"/>
    </source>
</evidence>
<reference evidence="5 6" key="1">
    <citation type="journal article" date="2018" name="Nat. Ecol. Evol.">
        <title>Pezizomycetes genomes reveal the molecular basis of ectomycorrhizal truffle lifestyle.</title>
        <authorList>
            <person name="Murat C."/>
            <person name="Payen T."/>
            <person name="Noel B."/>
            <person name="Kuo A."/>
            <person name="Morin E."/>
            <person name="Chen J."/>
            <person name="Kohler A."/>
            <person name="Krizsan K."/>
            <person name="Balestrini R."/>
            <person name="Da Silva C."/>
            <person name="Montanini B."/>
            <person name="Hainaut M."/>
            <person name="Levati E."/>
            <person name="Barry K.W."/>
            <person name="Belfiori B."/>
            <person name="Cichocki N."/>
            <person name="Clum A."/>
            <person name="Dockter R.B."/>
            <person name="Fauchery L."/>
            <person name="Guy J."/>
            <person name="Iotti M."/>
            <person name="Le Tacon F."/>
            <person name="Lindquist E.A."/>
            <person name="Lipzen A."/>
            <person name="Malagnac F."/>
            <person name="Mello A."/>
            <person name="Molinier V."/>
            <person name="Miyauchi S."/>
            <person name="Poulain J."/>
            <person name="Riccioni C."/>
            <person name="Rubini A."/>
            <person name="Sitrit Y."/>
            <person name="Splivallo R."/>
            <person name="Traeger S."/>
            <person name="Wang M."/>
            <person name="Zifcakova L."/>
            <person name="Wipf D."/>
            <person name="Zambonelli A."/>
            <person name="Paolocci F."/>
            <person name="Nowrousian M."/>
            <person name="Ottonello S."/>
            <person name="Baldrian P."/>
            <person name="Spatafora J.W."/>
            <person name="Henrissat B."/>
            <person name="Nagy L.G."/>
            <person name="Aury J.M."/>
            <person name="Wincker P."/>
            <person name="Grigoriev I.V."/>
            <person name="Bonfante P."/>
            <person name="Martin F.M."/>
        </authorList>
    </citation>
    <scope>NUCLEOTIDE SEQUENCE [LARGE SCALE GENOMIC DNA]</scope>
    <source>
        <strain evidence="5 6">CCBAS932</strain>
    </source>
</reference>
<dbReference type="InterPro" id="IPR002110">
    <property type="entry name" value="Ankyrin_rpt"/>
</dbReference>
<dbReference type="SMART" id="SM00248">
    <property type="entry name" value="ANK"/>
    <property type="match status" value="4"/>
</dbReference>
<feature type="repeat" description="ANK" evidence="3">
    <location>
        <begin position="170"/>
        <end position="202"/>
    </location>
</feature>
<evidence type="ECO:0000313" key="6">
    <source>
        <dbReference type="Proteomes" id="UP000277580"/>
    </source>
</evidence>
<sequence length="289" mass="32024">MLFINLPNEILLETAKYLIPSSTGSLSSLSITCRELHYLFGPLITAYFHKHKNTILLWAASRGITHLVARLLEAGANVNHRHPPFLDCPTVLELAVDSGCLETVELLVLNGVDVTPKPGVCFHGDSVVRKAVELKHYEMVKLLLEHGASPNEKSELGCMWDGNEEDWCLWDEPTLHTAVRTSNPAMVRLLLMHGADPIAKDEACRTPLEAAYDLIWERQVMGEPDSDEWNEAIRSLIEAGGDAEHVIDLEIGDAGRLISEVNDDEEEGLEDDDNVDDENSERGEPEAGL</sequence>
<organism evidence="5 6">
    <name type="scientific">Morchella conica CCBAS932</name>
    <dbReference type="NCBI Taxonomy" id="1392247"/>
    <lineage>
        <taxon>Eukaryota</taxon>
        <taxon>Fungi</taxon>
        <taxon>Dikarya</taxon>
        <taxon>Ascomycota</taxon>
        <taxon>Pezizomycotina</taxon>
        <taxon>Pezizomycetes</taxon>
        <taxon>Pezizales</taxon>
        <taxon>Morchellaceae</taxon>
        <taxon>Morchella</taxon>
    </lineage>
</organism>
<feature type="compositionally biased region" description="Basic and acidic residues" evidence="4">
    <location>
        <begin position="280"/>
        <end position="289"/>
    </location>
</feature>
<dbReference type="InterPro" id="IPR036770">
    <property type="entry name" value="Ankyrin_rpt-contain_sf"/>
</dbReference>
<feature type="repeat" description="ANK" evidence="3">
    <location>
        <begin position="51"/>
        <end position="83"/>
    </location>
</feature>
<dbReference type="Proteomes" id="UP000277580">
    <property type="component" value="Unassembled WGS sequence"/>
</dbReference>
<dbReference type="AlphaFoldDB" id="A0A3N4KVV6"/>
<dbReference type="Pfam" id="PF00023">
    <property type="entry name" value="Ank"/>
    <property type="match status" value="2"/>
</dbReference>
<evidence type="ECO:0000256" key="2">
    <source>
        <dbReference type="ARBA" id="ARBA00023043"/>
    </source>
</evidence>
<dbReference type="SUPFAM" id="SSF48403">
    <property type="entry name" value="Ankyrin repeat"/>
    <property type="match status" value="1"/>
</dbReference>
<dbReference type="PANTHER" id="PTHR24189">
    <property type="entry name" value="MYOTROPHIN"/>
    <property type="match status" value="1"/>
</dbReference>